<protein>
    <recommendedName>
        <fullName evidence="7">Tat pathway signal sequence</fullName>
    </recommendedName>
</protein>
<gene>
    <name evidence="5" type="ORF">CFIO01_12336</name>
</gene>
<keyword evidence="4" id="KW-0812">Transmembrane</keyword>
<proteinExistence type="inferred from homology"/>
<evidence type="ECO:0000313" key="6">
    <source>
        <dbReference type="Proteomes" id="UP000020467"/>
    </source>
</evidence>
<keyword evidence="6" id="KW-1185">Reference proteome</keyword>
<organism evidence="5 6">
    <name type="scientific">Colletotrichum fioriniae PJ7</name>
    <dbReference type="NCBI Taxonomy" id="1445577"/>
    <lineage>
        <taxon>Eukaryota</taxon>
        <taxon>Fungi</taxon>
        <taxon>Dikarya</taxon>
        <taxon>Ascomycota</taxon>
        <taxon>Pezizomycotina</taxon>
        <taxon>Sordariomycetes</taxon>
        <taxon>Hypocreomycetidae</taxon>
        <taxon>Glomerellales</taxon>
        <taxon>Glomerellaceae</taxon>
        <taxon>Colletotrichum</taxon>
        <taxon>Colletotrichum acutatum species complex</taxon>
    </lineage>
</organism>
<sequence length="283" mass="31831">MPDKWEKPFHDESDLSSEDLSLTDETLKVRRAGPKRQVWRLLGEVALAFGTIVLGGIVIHDRVLPRTGLLPYGPKVVTFGNTAGFGPDLVYADRQMLLNATRMQEVHENWQQLYPISRGYFVADKNSAEYKVQFPPADISGVLSPDDKRSGWVLSVFHQIHCLSIITTRLGISRKEFADWDPFKLGHTAHCIEYLRQSILCSGDTSLEGESGSWSESIGWGQNHVCRDYDALMRLANEKAAWDLSHEREPDHSKLFESTMEDSSGISMVLAPAYITQSMAIFT</sequence>
<keyword evidence="2" id="KW-0560">Oxidoreductase</keyword>
<dbReference type="PANTHER" id="PTHR33365">
    <property type="entry name" value="YALI0B05434P"/>
    <property type="match status" value="1"/>
</dbReference>
<dbReference type="EMBL" id="JARH01000665">
    <property type="protein sequence ID" value="EXF78092.1"/>
    <property type="molecule type" value="Genomic_DNA"/>
</dbReference>
<dbReference type="Pfam" id="PF11807">
    <property type="entry name" value="UstYa"/>
    <property type="match status" value="1"/>
</dbReference>
<evidence type="ECO:0000256" key="4">
    <source>
        <dbReference type="SAM" id="Phobius"/>
    </source>
</evidence>
<dbReference type="eggNOG" id="ENOG502SJMR">
    <property type="taxonomic scope" value="Eukaryota"/>
</dbReference>
<reference evidence="5 6" key="1">
    <citation type="submission" date="2014-02" db="EMBL/GenBank/DDBJ databases">
        <title>The genome sequence of Colletotrichum fioriniae PJ7.</title>
        <authorList>
            <person name="Baroncelli R."/>
            <person name="Thon M.R."/>
        </authorList>
    </citation>
    <scope>NUCLEOTIDE SEQUENCE [LARGE SCALE GENOMIC DNA]</scope>
    <source>
        <strain evidence="5 6">PJ7</strain>
    </source>
</reference>
<comment type="caution">
    <text evidence="5">The sequence shown here is derived from an EMBL/GenBank/DDBJ whole genome shotgun (WGS) entry which is preliminary data.</text>
</comment>
<keyword evidence="4" id="KW-1133">Transmembrane helix</keyword>
<accession>A0A010QE03</accession>
<dbReference type="KEGG" id="cfj:CFIO01_12336"/>
<dbReference type="PANTHER" id="PTHR33365:SF11">
    <property type="entry name" value="TAT PATHWAY SIGNAL SEQUENCE"/>
    <property type="match status" value="1"/>
</dbReference>
<dbReference type="GO" id="GO:0043386">
    <property type="term" value="P:mycotoxin biosynthetic process"/>
    <property type="evidence" value="ECO:0007669"/>
    <property type="project" value="InterPro"/>
</dbReference>
<dbReference type="GO" id="GO:0016491">
    <property type="term" value="F:oxidoreductase activity"/>
    <property type="evidence" value="ECO:0007669"/>
    <property type="project" value="UniProtKB-KW"/>
</dbReference>
<dbReference type="AlphaFoldDB" id="A0A010QE03"/>
<dbReference type="HOGENOM" id="CLU_042941_4_0_1"/>
<keyword evidence="4" id="KW-0472">Membrane</keyword>
<name>A0A010QE03_9PEZI</name>
<dbReference type="Proteomes" id="UP000020467">
    <property type="component" value="Unassembled WGS sequence"/>
</dbReference>
<dbReference type="InterPro" id="IPR021765">
    <property type="entry name" value="UstYa-like"/>
</dbReference>
<comment type="similarity">
    <text evidence="3">Belongs to the ustYa family.</text>
</comment>
<evidence type="ECO:0000256" key="3">
    <source>
        <dbReference type="ARBA" id="ARBA00035112"/>
    </source>
</evidence>
<dbReference type="OrthoDB" id="3687641at2759"/>
<comment type="pathway">
    <text evidence="1">Mycotoxin biosynthesis.</text>
</comment>
<evidence type="ECO:0000313" key="5">
    <source>
        <dbReference type="EMBL" id="EXF78092.1"/>
    </source>
</evidence>
<feature type="transmembrane region" description="Helical" evidence="4">
    <location>
        <begin position="38"/>
        <end position="59"/>
    </location>
</feature>
<evidence type="ECO:0008006" key="7">
    <source>
        <dbReference type="Google" id="ProtNLM"/>
    </source>
</evidence>
<evidence type="ECO:0000256" key="1">
    <source>
        <dbReference type="ARBA" id="ARBA00004685"/>
    </source>
</evidence>
<evidence type="ECO:0000256" key="2">
    <source>
        <dbReference type="ARBA" id="ARBA00023002"/>
    </source>
</evidence>